<name>A0A951MBJ3_9BACT</name>
<keyword evidence="3" id="KW-1185">Reference proteome</keyword>
<evidence type="ECO:0000313" key="3">
    <source>
        <dbReference type="Proteomes" id="UP000727490"/>
    </source>
</evidence>
<accession>A0A951MBJ3</accession>
<proteinExistence type="inferred from homology"/>
<dbReference type="CDD" id="cd05233">
    <property type="entry name" value="SDR_c"/>
    <property type="match status" value="1"/>
</dbReference>
<reference evidence="2 3" key="1">
    <citation type="journal article" date="2020" name="Syst. Appl. Microbiol.">
        <title>Arthrospiribacter ruber gen. nov., sp. nov., a novel bacterium isolated from Arthrospira cultures.</title>
        <authorList>
            <person name="Waleron M."/>
            <person name="Misztak A."/>
            <person name="Waleron M.M."/>
            <person name="Furmaniak M."/>
            <person name="Mrozik A."/>
            <person name="Waleron K."/>
        </authorList>
    </citation>
    <scope>NUCLEOTIDE SEQUENCE [LARGE SCALE GENOMIC DNA]</scope>
    <source>
        <strain evidence="2 3">DPMB0001</strain>
    </source>
</reference>
<gene>
    <name evidence="2" type="ORF">EGN73_12500</name>
</gene>
<sequence length="262" mass="28690">MDLQLKEKIALVTASSGGIGYYIAEILAQEGASVIINGRSEESVKKAISSLEESTGNKKFKVAVGDLGKKEDCEAIIKKHPEVDILVNNAGYYEASSFFESSVEDWKNIFDVNIMGSVLMSQHYAKKMIDKGEGRVIFVSSETAVNPDPNMAHYGATKTMMLSVSRNLAELTRGTNVTVNAVLPGSTDTESVRELIKKQYPDESIEEGMKKFIEENRPTSIIWRLLRPKEVADLIAFVCSPRASGINGATLRVDGGMVKSIF</sequence>
<dbReference type="Proteomes" id="UP000727490">
    <property type="component" value="Unassembled WGS sequence"/>
</dbReference>
<dbReference type="RefSeq" id="WP_219290220.1">
    <property type="nucleotide sequence ID" value="NZ_RPHB01000005.1"/>
</dbReference>
<dbReference type="InterPro" id="IPR002347">
    <property type="entry name" value="SDR_fam"/>
</dbReference>
<dbReference type="FunFam" id="3.40.50.720:FF:000084">
    <property type="entry name" value="Short-chain dehydrogenase reductase"/>
    <property type="match status" value="1"/>
</dbReference>
<protein>
    <submittedName>
        <fullName evidence="2">SDR family oxidoreductase</fullName>
    </submittedName>
</protein>
<dbReference type="EMBL" id="RPHB01000005">
    <property type="protein sequence ID" value="MBW3468626.1"/>
    <property type="molecule type" value="Genomic_DNA"/>
</dbReference>
<evidence type="ECO:0000313" key="2">
    <source>
        <dbReference type="EMBL" id="MBW3468626.1"/>
    </source>
</evidence>
<comment type="caution">
    <text evidence="2">The sequence shown here is derived from an EMBL/GenBank/DDBJ whole genome shotgun (WGS) entry which is preliminary data.</text>
</comment>
<dbReference type="InterPro" id="IPR050259">
    <property type="entry name" value="SDR"/>
</dbReference>
<evidence type="ECO:0000256" key="1">
    <source>
        <dbReference type="ARBA" id="ARBA00006484"/>
    </source>
</evidence>
<dbReference type="AlphaFoldDB" id="A0A951MBJ3"/>
<organism evidence="2 3">
    <name type="scientific">Arthrospiribacter ruber</name>
    <dbReference type="NCBI Taxonomy" id="2487934"/>
    <lineage>
        <taxon>Bacteria</taxon>
        <taxon>Pseudomonadati</taxon>
        <taxon>Bacteroidota</taxon>
        <taxon>Cytophagia</taxon>
        <taxon>Cytophagales</taxon>
        <taxon>Cyclobacteriaceae</taxon>
        <taxon>Arthrospiribacter</taxon>
    </lineage>
</organism>
<dbReference type="PANTHER" id="PTHR42879">
    <property type="entry name" value="3-OXOACYL-(ACYL-CARRIER-PROTEIN) REDUCTASE"/>
    <property type="match status" value="1"/>
</dbReference>
<comment type="similarity">
    <text evidence="1">Belongs to the short-chain dehydrogenases/reductases (SDR) family.</text>
</comment>
<dbReference type="Pfam" id="PF00106">
    <property type="entry name" value="adh_short"/>
    <property type="match status" value="1"/>
</dbReference>